<comment type="subcellular location">
    <subcellularLocation>
        <location evidence="1 7">Cell membrane</location>
        <topology evidence="1 7">Multi-pass membrane protein</topology>
    </subcellularLocation>
</comment>
<dbReference type="PANTHER" id="PTHR32243:SF18">
    <property type="entry name" value="INNER MEMBRANE ABC TRANSPORTER PERMEASE PROTEIN YCJP"/>
    <property type="match status" value="1"/>
</dbReference>
<dbReference type="EMBL" id="JAAFGS010000002">
    <property type="protein sequence ID" value="NGZ74937.1"/>
    <property type="molecule type" value="Genomic_DNA"/>
</dbReference>
<evidence type="ECO:0000256" key="2">
    <source>
        <dbReference type="ARBA" id="ARBA00022448"/>
    </source>
</evidence>
<dbReference type="Gene3D" id="1.10.3720.10">
    <property type="entry name" value="MetI-like"/>
    <property type="match status" value="1"/>
</dbReference>
<keyword evidence="2 7" id="KW-0813">Transport</keyword>
<keyword evidence="5 7" id="KW-1133">Transmembrane helix</keyword>
<evidence type="ECO:0000256" key="6">
    <source>
        <dbReference type="ARBA" id="ARBA00023136"/>
    </source>
</evidence>
<feature type="transmembrane region" description="Helical" evidence="7">
    <location>
        <begin position="154"/>
        <end position="174"/>
    </location>
</feature>
<evidence type="ECO:0000256" key="5">
    <source>
        <dbReference type="ARBA" id="ARBA00022989"/>
    </source>
</evidence>
<dbReference type="PANTHER" id="PTHR32243">
    <property type="entry name" value="MALTOSE TRANSPORT SYSTEM PERMEASE-RELATED"/>
    <property type="match status" value="1"/>
</dbReference>
<protein>
    <submittedName>
        <fullName evidence="9">Carbohydrate ABC transporter permease</fullName>
    </submittedName>
</protein>
<evidence type="ECO:0000259" key="8">
    <source>
        <dbReference type="PROSITE" id="PS50928"/>
    </source>
</evidence>
<comment type="caution">
    <text evidence="9">The sequence shown here is derived from an EMBL/GenBank/DDBJ whole genome shotgun (WGS) entry which is preliminary data.</text>
</comment>
<feature type="transmembrane region" description="Helical" evidence="7">
    <location>
        <begin position="21"/>
        <end position="42"/>
    </location>
</feature>
<evidence type="ECO:0000313" key="9">
    <source>
        <dbReference type="EMBL" id="NGZ74937.1"/>
    </source>
</evidence>
<keyword evidence="3" id="KW-1003">Cell membrane</keyword>
<keyword evidence="10" id="KW-1185">Reference proteome</keyword>
<feature type="domain" description="ABC transmembrane type-1" evidence="8">
    <location>
        <begin position="83"/>
        <end position="274"/>
    </location>
</feature>
<gene>
    <name evidence="9" type="ORF">GYN08_06380</name>
</gene>
<feature type="transmembrane region" description="Helical" evidence="7">
    <location>
        <begin position="87"/>
        <end position="109"/>
    </location>
</feature>
<keyword evidence="6 7" id="KW-0472">Membrane</keyword>
<dbReference type="CDD" id="cd06261">
    <property type="entry name" value="TM_PBP2"/>
    <property type="match status" value="1"/>
</dbReference>
<dbReference type="Pfam" id="PF00528">
    <property type="entry name" value="BPD_transp_1"/>
    <property type="match status" value="1"/>
</dbReference>
<reference evidence="9 10" key="1">
    <citation type="submission" date="2020-01" db="EMBL/GenBank/DDBJ databases">
        <title>Polyphasic characterisation and genomic insights into a novel alkali tolerant bacterium VR-M41.</title>
        <authorList>
            <person name="Vemuluri V.R."/>
        </authorList>
    </citation>
    <scope>NUCLEOTIDE SEQUENCE [LARGE SCALE GENOMIC DNA]</scope>
    <source>
        <strain evidence="9 10">VR-M41</strain>
    </source>
</reference>
<accession>A0ABX0FA98</accession>
<dbReference type="InterPro" id="IPR035906">
    <property type="entry name" value="MetI-like_sf"/>
</dbReference>
<proteinExistence type="inferred from homology"/>
<evidence type="ECO:0000256" key="7">
    <source>
        <dbReference type="RuleBase" id="RU363032"/>
    </source>
</evidence>
<keyword evidence="4 7" id="KW-0812">Transmembrane</keyword>
<dbReference type="InterPro" id="IPR000515">
    <property type="entry name" value="MetI-like"/>
</dbReference>
<evidence type="ECO:0000256" key="1">
    <source>
        <dbReference type="ARBA" id="ARBA00004651"/>
    </source>
</evidence>
<name>A0ABX0FA98_9BACL</name>
<dbReference type="InterPro" id="IPR050901">
    <property type="entry name" value="BP-dep_ABC_trans_perm"/>
</dbReference>
<organism evidence="9 10">
    <name type="scientific">Saccharibacillus alkalitolerans</name>
    <dbReference type="NCBI Taxonomy" id="2705290"/>
    <lineage>
        <taxon>Bacteria</taxon>
        <taxon>Bacillati</taxon>
        <taxon>Bacillota</taxon>
        <taxon>Bacilli</taxon>
        <taxon>Bacillales</taxon>
        <taxon>Paenibacillaceae</taxon>
        <taxon>Saccharibacillus</taxon>
    </lineage>
</organism>
<evidence type="ECO:0000256" key="3">
    <source>
        <dbReference type="ARBA" id="ARBA00022475"/>
    </source>
</evidence>
<dbReference type="PROSITE" id="PS50928">
    <property type="entry name" value="ABC_TM1"/>
    <property type="match status" value="1"/>
</dbReference>
<sequence>MQIPSAGLREEPRRKVRWQPWAKTALSLLMLAVFLFPVYWMIRTSMTPVTALYQNPPQIFPANPSMDAYLDNFVRNRDMLRYIGNSFIIATGTMVLSLLIAVPAAYALARLPLKGKALIMILLLSIQMLPGIMMAMPLFIMFSRVGLIDNYAGLIFADLIHSLPFAVITLRPFFLGLPSGLEEAAKIDGCNKFSAFVRIILPLVKPGLMTVAVFCFLFGWGDFIFALTLSSSDTVKPLTLGLYSFIGQYGTEWNNLMAVATIAALPIIVIFITMQRYVVGGVTSGAMKD</sequence>
<dbReference type="SUPFAM" id="SSF161098">
    <property type="entry name" value="MetI-like"/>
    <property type="match status" value="1"/>
</dbReference>
<feature type="transmembrane region" description="Helical" evidence="7">
    <location>
        <begin position="256"/>
        <end position="279"/>
    </location>
</feature>
<evidence type="ECO:0000313" key="10">
    <source>
        <dbReference type="Proteomes" id="UP000800303"/>
    </source>
</evidence>
<feature type="transmembrane region" description="Helical" evidence="7">
    <location>
        <begin position="121"/>
        <end position="142"/>
    </location>
</feature>
<dbReference type="Proteomes" id="UP000800303">
    <property type="component" value="Unassembled WGS sequence"/>
</dbReference>
<evidence type="ECO:0000256" key="4">
    <source>
        <dbReference type="ARBA" id="ARBA00022692"/>
    </source>
</evidence>
<comment type="similarity">
    <text evidence="7">Belongs to the binding-protein-dependent transport system permease family.</text>
</comment>
<feature type="transmembrane region" description="Helical" evidence="7">
    <location>
        <begin position="195"/>
        <end position="220"/>
    </location>
</feature>